<feature type="transmembrane region" description="Helical" evidence="8">
    <location>
        <begin position="300"/>
        <end position="319"/>
    </location>
</feature>
<dbReference type="Pfam" id="PF13231">
    <property type="entry name" value="PMT_2"/>
    <property type="match status" value="1"/>
</dbReference>
<keyword evidence="5 8" id="KW-0812">Transmembrane</keyword>
<feature type="domain" description="Glycosyltransferase RgtA/B/C/D-like" evidence="9">
    <location>
        <begin position="126"/>
        <end position="274"/>
    </location>
</feature>
<reference evidence="10" key="1">
    <citation type="journal article" date="2015" name="Proc. Natl. Acad. Sci. U.S.A.">
        <title>Networks of energetic and metabolic interactions define dynamics in microbial communities.</title>
        <authorList>
            <person name="Embree M."/>
            <person name="Liu J.K."/>
            <person name="Al-Bassam M.M."/>
            <person name="Zengler K."/>
        </authorList>
    </citation>
    <scope>NUCLEOTIDE SEQUENCE</scope>
</reference>
<evidence type="ECO:0000256" key="6">
    <source>
        <dbReference type="ARBA" id="ARBA00022989"/>
    </source>
</evidence>
<organism evidence="10">
    <name type="scientific">hydrocarbon metagenome</name>
    <dbReference type="NCBI Taxonomy" id="938273"/>
    <lineage>
        <taxon>unclassified sequences</taxon>
        <taxon>metagenomes</taxon>
        <taxon>ecological metagenomes</taxon>
    </lineage>
</organism>
<feature type="transmembrane region" description="Helical" evidence="8">
    <location>
        <begin position="339"/>
        <end position="358"/>
    </location>
</feature>
<feature type="transmembrane region" description="Helical" evidence="8">
    <location>
        <begin position="194"/>
        <end position="210"/>
    </location>
</feature>
<gene>
    <name evidence="10" type="ORF">ASZ90_002122</name>
</gene>
<evidence type="ECO:0000256" key="7">
    <source>
        <dbReference type="ARBA" id="ARBA00023136"/>
    </source>
</evidence>
<dbReference type="PANTHER" id="PTHR33908:SF11">
    <property type="entry name" value="MEMBRANE PROTEIN"/>
    <property type="match status" value="1"/>
</dbReference>
<feature type="transmembrane region" description="Helical" evidence="8">
    <location>
        <begin position="169"/>
        <end position="187"/>
    </location>
</feature>
<evidence type="ECO:0000256" key="5">
    <source>
        <dbReference type="ARBA" id="ARBA00022692"/>
    </source>
</evidence>
<evidence type="ECO:0000256" key="3">
    <source>
        <dbReference type="ARBA" id="ARBA00022676"/>
    </source>
</evidence>
<evidence type="ECO:0000256" key="8">
    <source>
        <dbReference type="SAM" id="Phobius"/>
    </source>
</evidence>
<keyword evidence="6 8" id="KW-1133">Transmembrane helix</keyword>
<keyword evidence="4" id="KW-0808">Transferase</keyword>
<feature type="transmembrane region" description="Helical" evidence="8">
    <location>
        <begin position="230"/>
        <end position="253"/>
    </location>
</feature>
<evidence type="ECO:0000256" key="4">
    <source>
        <dbReference type="ARBA" id="ARBA00022679"/>
    </source>
</evidence>
<protein>
    <recommendedName>
        <fullName evidence="9">Glycosyltransferase RgtA/B/C/D-like domain-containing protein</fullName>
    </recommendedName>
</protein>
<feature type="transmembrane region" description="Helical" evidence="8">
    <location>
        <begin position="364"/>
        <end position="384"/>
    </location>
</feature>
<dbReference type="InterPro" id="IPR050297">
    <property type="entry name" value="LipidA_mod_glycosyltrf_83"/>
</dbReference>
<comment type="caution">
    <text evidence="10">The sequence shown here is derived from an EMBL/GenBank/DDBJ whole genome shotgun (WGS) entry which is preliminary data.</text>
</comment>
<feature type="transmembrane region" description="Helical" evidence="8">
    <location>
        <begin position="43"/>
        <end position="66"/>
    </location>
</feature>
<dbReference type="PANTHER" id="PTHR33908">
    <property type="entry name" value="MANNOSYLTRANSFERASE YKCB-RELATED"/>
    <property type="match status" value="1"/>
</dbReference>
<dbReference type="GO" id="GO:0008610">
    <property type="term" value="P:lipid biosynthetic process"/>
    <property type="evidence" value="ECO:0007669"/>
    <property type="project" value="UniProtKB-ARBA"/>
</dbReference>
<feature type="transmembrane region" description="Helical" evidence="8">
    <location>
        <begin position="145"/>
        <end position="163"/>
    </location>
</feature>
<evidence type="ECO:0000313" key="10">
    <source>
        <dbReference type="EMBL" id="KUG28009.1"/>
    </source>
</evidence>
<keyword evidence="7 8" id="KW-0472">Membrane</keyword>
<feature type="transmembrane region" description="Helical" evidence="8">
    <location>
        <begin position="262"/>
        <end position="280"/>
    </location>
</feature>
<feature type="transmembrane region" description="Helical" evidence="8">
    <location>
        <begin position="391"/>
        <end position="409"/>
    </location>
</feature>
<keyword evidence="2" id="KW-1003">Cell membrane</keyword>
<evidence type="ECO:0000259" key="9">
    <source>
        <dbReference type="Pfam" id="PF13231"/>
    </source>
</evidence>
<keyword evidence="3" id="KW-0328">Glycosyltransferase</keyword>
<comment type="subcellular location">
    <subcellularLocation>
        <location evidence="1">Cell membrane</location>
        <topology evidence="1">Multi-pass membrane protein</topology>
    </subcellularLocation>
</comment>
<proteinExistence type="predicted"/>
<name>A0A0W8G4L3_9ZZZZ</name>
<dbReference type="EMBL" id="LNQE01000267">
    <property type="protein sequence ID" value="KUG28009.1"/>
    <property type="molecule type" value="Genomic_DNA"/>
</dbReference>
<sequence length="571" mass="65223">MPLSTALGCLCREFVLCGASRTRRARIFMKTPRHAIPVSDTPSILWELLRPLPLCILAVAAFLIFFNLGQRPLWQDEAETSRLAQTALTDGLPRAFDGTNLISQEEAREYNPDDGHVWRWSPWIQIYMSAAGIALFGENAAGDRFFFALAGLLCVAATYLLILRLFRDPAWAALSAGLLTLTVPFLLFCRQGRYYSMGTLLTLTAIYAFFSDWRHKNGPLVALALSMGLLFHANYLLFLSFVPSALACAVLLYHERLDIKRLLLLMAATMALVVPGLFMYRLGSQSGMFDILLVPENLMIYFADLIMFMIPLPVLAVLAWRWRRFFLFLSRPADPAERFVLFCALFTVLSLLLLALVPQRFHRYIVHLYPLCAILLAWAGMRLWRWSKPSGLVFLLLVGLTNWLHLYPLERTKLINRPWQNDFRMLTSPNFPLKLHLTELFSGYPDVNANILAFFQEHARPGQTILAEYGDLPLQFYTGLRVLGGLQGPPAPDEKPDWVLVRRSVRVNRDRLLFPARAFVHTLDLERDYDRLELPWPDEDFGNRADPYYHAFIPVEPPQLPLTIYRKKAGG</sequence>
<evidence type="ECO:0000256" key="2">
    <source>
        <dbReference type="ARBA" id="ARBA00022475"/>
    </source>
</evidence>
<evidence type="ECO:0000256" key="1">
    <source>
        <dbReference type="ARBA" id="ARBA00004651"/>
    </source>
</evidence>
<dbReference type="GO" id="GO:0005886">
    <property type="term" value="C:plasma membrane"/>
    <property type="evidence" value="ECO:0007669"/>
    <property type="project" value="UniProtKB-SubCell"/>
</dbReference>
<accession>A0A0W8G4L3</accession>
<dbReference type="GO" id="GO:0016763">
    <property type="term" value="F:pentosyltransferase activity"/>
    <property type="evidence" value="ECO:0007669"/>
    <property type="project" value="TreeGrafter"/>
</dbReference>
<dbReference type="AlphaFoldDB" id="A0A0W8G4L3"/>
<dbReference type="InterPro" id="IPR038731">
    <property type="entry name" value="RgtA/B/C-like"/>
</dbReference>